<feature type="signal peptide" evidence="2">
    <location>
        <begin position="1"/>
        <end position="31"/>
    </location>
</feature>
<sequence length="402" mass="42867">MASIRNRSLAAVAAAALGLVVAVTVAGPAGADPAGVLRTLDWEDPADRTLPAAPPPGFLKQFVTGHGATTVTSPVRAGGNAVRFQLDRTDASPAAGSKRAEINQPDSQPANAERWYGFSINLDPSWAYDTSSEIVTQWHQCDSGCPGGSPPLALLTSKGRWQIDFRGEFVDLGPYQTGVWTDWVFHVRWRTDGAGLLEVWRDGVPVLTRTGAVHGGGPRSPYFKIGIYKWDWAFADRHSSVDRRVMFHDEVRIGDERVTYDDVAPGPDGCAGAVPATATASTHEAANPPARAVDGDLGTRWSGEGFGAALVLDLGAVRRLCGTTVAWHKGDARWNDYTVYTSADGVTYAKAWEGRSTGATTAPETELFTAGPRDARFVKISWWASAEGNGWASITEAGVLGS</sequence>
<feature type="chain" id="PRO_5032668301" description="F5/8 type C domain-containing protein" evidence="2">
    <location>
        <begin position="32"/>
        <end position="402"/>
    </location>
</feature>
<organism evidence="4 5">
    <name type="scientific">Polymorphospora rubra</name>
    <dbReference type="NCBI Taxonomy" id="338584"/>
    <lineage>
        <taxon>Bacteria</taxon>
        <taxon>Bacillati</taxon>
        <taxon>Actinomycetota</taxon>
        <taxon>Actinomycetes</taxon>
        <taxon>Micromonosporales</taxon>
        <taxon>Micromonosporaceae</taxon>
        <taxon>Polymorphospora</taxon>
    </lineage>
</organism>
<evidence type="ECO:0000256" key="2">
    <source>
        <dbReference type="SAM" id="SignalP"/>
    </source>
</evidence>
<feature type="region of interest" description="Disordered" evidence="1">
    <location>
        <begin position="90"/>
        <end position="109"/>
    </location>
</feature>
<dbReference type="Pfam" id="PF00754">
    <property type="entry name" value="F5_F8_type_C"/>
    <property type="match status" value="1"/>
</dbReference>
<evidence type="ECO:0000259" key="3">
    <source>
        <dbReference type="PROSITE" id="PS50022"/>
    </source>
</evidence>
<dbReference type="SUPFAM" id="SSF49785">
    <property type="entry name" value="Galactose-binding domain-like"/>
    <property type="match status" value="1"/>
</dbReference>
<accession>A0A810N1P8</accession>
<feature type="domain" description="F5/8 type C" evidence="3">
    <location>
        <begin position="256"/>
        <end position="399"/>
    </location>
</feature>
<evidence type="ECO:0000313" key="4">
    <source>
        <dbReference type="EMBL" id="BCJ67541.1"/>
    </source>
</evidence>
<evidence type="ECO:0000313" key="5">
    <source>
        <dbReference type="Proteomes" id="UP000680866"/>
    </source>
</evidence>
<dbReference type="Gene3D" id="2.60.120.260">
    <property type="entry name" value="Galactose-binding domain-like"/>
    <property type="match status" value="1"/>
</dbReference>
<dbReference type="AlphaFoldDB" id="A0A810N1P8"/>
<reference evidence="4" key="1">
    <citation type="submission" date="2020-08" db="EMBL/GenBank/DDBJ databases">
        <title>Whole genome shotgun sequence of Polymorphospora rubra NBRC 101157.</title>
        <authorList>
            <person name="Komaki H."/>
            <person name="Tamura T."/>
        </authorList>
    </citation>
    <scope>NUCLEOTIDE SEQUENCE</scope>
    <source>
        <strain evidence="4">NBRC 101157</strain>
    </source>
</reference>
<dbReference type="InterPro" id="IPR008979">
    <property type="entry name" value="Galactose-bd-like_sf"/>
</dbReference>
<keyword evidence="5" id="KW-1185">Reference proteome</keyword>
<dbReference type="PROSITE" id="PS50022">
    <property type="entry name" value="FA58C_3"/>
    <property type="match status" value="1"/>
</dbReference>
<dbReference type="InterPro" id="IPR000421">
    <property type="entry name" value="FA58C"/>
</dbReference>
<protein>
    <recommendedName>
        <fullName evidence="3">F5/8 type C domain-containing protein</fullName>
    </recommendedName>
</protein>
<name>A0A810N1P8_9ACTN</name>
<proteinExistence type="predicted"/>
<dbReference type="InterPro" id="IPR025975">
    <property type="entry name" value="Polysacc_lyase"/>
</dbReference>
<dbReference type="Proteomes" id="UP000680866">
    <property type="component" value="Chromosome"/>
</dbReference>
<dbReference type="RefSeq" id="WP_212816860.1">
    <property type="nucleotide sequence ID" value="NZ_AP023359.1"/>
</dbReference>
<dbReference type="Pfam" id="PF14099">
    <property type="entry name" value="Polysacc_lyase"/>
    <property type="match status" value="1"/>
</dbReference>
<dbReference type="EMBL" id="AP023359">
    <property type="protein sequence ID" value="BCJ67541.1"/>
    <property type="molecule type" value="Genomic_DNA"/>
</dbReference>
<keyword evidence="2" id="KW-0732">Signal</keyword>
<dbReference type="Gene3D" id="2.60.120.200">
    <property type="match status" value="1"/>
</dbReference>
<gene>
    <name evidence="4" type="ORF">Prubr_45620</name>
</gene>
<dbReference type="KEGG" id="pry:Prubr_45620"/>
<evidence type="ECO:0000256" key="1">
    <source>
        <dbReference type="SAM" id="MobiDB-lite"/>
    </source>
</evidence>